<dbReference type="CDD" id="cd04301">
    <property type="entry name" value="NAT_SF"/>
    <property type="match status" value="1"/>
</dbReference>
<dbReference type="InterPro" id="IPR016181">
    <property type="entry name" value="Acyl_CoA_acyltransferase"/>
</dbReference>
<dbReference type="SUPFAM" id="SSF143503">
    <property type="entry name" value="PUG domain-like"/>
    <property type="match status" value="1"/>
</dbReference>
<feature type="compositionally biased region" description="Pro residues" evidence="1">
    <location>
        <begin position="96"/>
        <end position="109"/>
    </location>
</feature>
<comment type="caution">
    <text evidence="3">The sequence shown here is derived from an EMBL/GenBank/DDBJ whole genome shotgun (WGS) entry which is preliminary data.</text>
</comment>
<accession>A0ABQ6MJ11</accession>
<sequence>MSAFSALMAPPGESLSEPLSSDLTLEHGTSLGLLSAVSSFLSSTPDETFASVDPEKDWEKWAARDNMVTYYFLAKSSVTGEPQCAVRAILDGCDPSSPPPPPPPSPPPTTSTSTSSPTAKKARPSPRPRLVIDYTYTSPHCRGKGLAKQMCQYAITFASLLGANSYVLALEESCPYWMEAHGFVLEEGPNLSARLNIFPDTHLLRLATDPLDPGLPSDLAMQVEFDSDGEDDEKPPAANTRSASAPPAPAPPEAFTSALAAVKSLASPESSAALTRISQLLSNALANPARRRVSTGNKAIAQHVLAVPGTWELLMEAGWTVADEDGGDAGIKLVFDDAPVAGWIRAGLEMLKS</sequence>
<dbReference type="Gene3D" id="3.40.630.30">
    <property type="match status" value="1"/>
</dbReference>
<name>A0ABQ6MJ11_9STRA</name>
<feature type="compositionally biased region" description="Low complexity" evidence="1">
    <location>
        <begin position="10"/>
        <end position="20"/>
    </location>
</feature>
<dbReference type="SUPFAM" id="SSF55729">
    <property type="entry name" value="Acyl-CoA N-acyltransferases (Nat)"/>
    <property type="match status" value="1"/>
</dbReference>
<feature type="domain" description="N-acetyltransferase" evidence="2">
    <location>
        <begin position="126"/>
        <end position="183"/>
    </location>
</feature>
<reference evidence="3 4" key="1">
    <citation type="journal article" date="2023" name="Commun. Biol.">
        <title>Genome analysis of Parmales, the sister group of diatoms, reveals the evolutionary specialization of diatoms from phago-mixotrophs to photoautotrophs.</title>
        <authorList>
            <person name="Ban H."/>
            <person name="Sato S."/>
            <person name="Yoshikawa S."/>
            <person name="Yamada K."/>
            <person name="Nakamura Y."/>
            <person name="Ichinomiya M."/>
            <person name="Sato N."/>
            <person name="Blanc-Mathieu R."/>
            <person name="Endo H."/>
            <person name="Kuwata A."/>
            <person name="Ogata H."/>
        </authorList>
    </citation>
    <scope>NUCLEOTIDE SEQUENCE [LARGE SCALE GENOMIC DNA]</scope>
</reference>
<feature type="region of interest" description="Disordered" evidence="1">
    <location>
        <begin position="226"/>
        <end position="253"/>
    </location>
</feature>
<evidence type="ECO:0000313" key="3">
    <source>
        <dbReference type="EMBL" id="GMI26790.1"/>
    </source>
</evidence>
<feature type="region of interest" description="Disordered" evidence="1">
    <location>
        <begin position="1"/>
        <end position="20"/>
    </location>
</feature>
<protein>
    <recommendedName>
        <fullName evidence="2">N-acetyltransferase domain-containing protein</fullName>
    </recommendedName>
</protein>
<evidence type="ECO:0000256" key="1">
    <source>
        <dbReference type="SAM" id="MobiDB-lite"/>
    </source>
</evidence>
<proteinExistence type="predicted"/>
<evidence type="ECO:0000259" key="2">
    <source>
        <dbReference type="Pfam" id="PF00583"/>
    </source>
</evidence>
<dbReference type="Pfam" id="PF00583">
    <property type="entry name" value="Acetyltransf_1"/>
    <property type="match status" value="1"/>
</dbReference>
<evidence type="ECO:0000313" key="4">
    <source>
        <dbReference type="Proteomes" id="UP001165060"/>
    </source>
</evidence>
<gene>
    <name evidence="3" type="ORF">TeGR_g2032</name>
</gene>
<dbReference type="InterPro" id="IPR000182">
    <property type="entry name" value="GNAT_dom"/>
</dbReference>
<dbReference type="Proteomes" id="UP001165060">
    <property type="component" value="Unassembled WGS sequence"/>
</dbReference>
<dbReference type="EMBL" id="BRYB01002867">
    <property type="protein sequence ID" value="GMI26790.1"/>
    <property type="molecule type" value="Genomic_DNA"/>
</dbReference>
<dbReference type="CDD" id="cd09212">
    <property type="entry name" value="PUB"/>
    <property type="match status" value="1"/>
</dbReference>
<keyword evidence="4" id="KW-1185">Reference proteome</keyword>
<organism evidence="3 4">
    <name type="scientific">Tetraparma gracilis</name>
    <dbReference type="NCBI Taxonomy" id="2962635"/>
    <lineage>
        <taxon>Eukaryota</taxon>
        <taxon>Sar</taxon>
        <taxon>Stramenopiles</taxon>
        <taxon>Ochrophyta</taxon>
        <taxon>Bolidophyceae</taxon>
        <taxon>Parmales</taxon>
        <taxon>Triparmaceae</taxon>
        <taxon>Tetraparma</taxon>
    </lineage>
</organism>
<dbReference type="InterPro" id="IPR036339">
    <property type="entry name" value="PUB-like_dom_sf"/>
</dbReference>
<feature type="region of interest" description="Disordered" evidence="1">
    <location>
        <begin position="90"/>
        <end position="126"/>
    </location>
</feature>
<dbReference type="Gene3D" id="1.20.58.2190">
    <property type="match status" value="1"/>
</dbReference>
<feature type="compositionally biased region" description="Low complexity" evidence="1">
    <location>
        <begin position="236"/>
        <end position="245"/>
    </location>
</feature>